<accession>A0ABP9UVT3</accession>
<proteinExistence type="predicted"/>
<evidence type="ECO:0008006" key="3">
    <source>
        <dbReference type="Google" id="ProtNLM"/>
    </source>
</evidence>
<dbReference type="EMBL" id="BAABRI010000039">
    <property type="protein sequence ID" value="GAA5484837.1"/>
    <property type="molecule type" value="Genomic_DNA"/>
</dbReference>
<sequence length="148" mass="16140">MACISRSAATLRIIGDDLIPDEITRLLGASPTQAQTKGDKIVGKKTGNVRIARFGMWRLEASDCEPGDLDDQIRLICGQLTDDLAVWESFASRYKMDLFCGLFMECGNEGISLSPAALFALGSRGIELDLDIYDPPGGDEEEPSEPQR</sequence>
<dbReference type="Pfam" id="PF14106">
    <property type="entry name" value="DUF4279"/>
    <property type="match status" value="1"/>
</dbReference>
<gene>
    <name evidence="1" type="ORF">Hsar01_04087</name>
</gene>
<dbReference type="RefSeq" id="WP_353568946.1">
    <property type="nucleotide sequence ID" value="NZ_BAABRI010000039.1"/>
</dbReference>
<organism evidence="1 2">
    <name type="scientific">Haloferula sargassicola</name>
    <dbReference type="NCBI Taxonomy" id="490096"/>
    <lineage>
        <taxon>Bacteria</taxon>
        <taxon>Pseudomonadati</taxon>
        <taxon>Verrucomicrobiota</taxon>
        <taxon>Verrucomicrobiia</taxon>
        <taxon>Verrucomicrobiales</taxon>
        <taxon>Verrucomicrobiaceae</taxon>
        <taxon>Haloferula</taxon>
    </lineage>
</organism>
<protein>
    <recommendedName>
        <fullName evidence="3">DUF4279 domain-containing protein</fullName>
    </recommendedName>
</protein>
<keyword evidence="2" id="KW-1185">Reference proteome</keyword>
<name>A0ABP9UVT3_9BACT</name>
<dbReference type="Proteomes" id="UP001476282">
    <property type="component" value="Unassembled WGS sequence"/>
</dbReference>
<dbReference type="InterPro" id="IPR025459">
    <property type="entry name" value="DUF4279"/>
</dbReference>
<comment type="caution">
    <text evidence="1">The sequence shown here is derived from an EMBL/GenBank/DDBJ whole genome shotgun (WGS) entry which is preliminary data.</text>
</comment>
<evidence type="ECO:0000313" key="2">
    <source>
        <dbReference type="Proteomes" id="UP001476282"/>
    </source>
</evidence>
<reference evidence="1 2" key="1">
    <citation type="submission" date="2024-02" db="EMBL/GenBank/DDBJ databases">
        <title>Haloferula sargassicola NBRC 104335.</title>
        <authorList>
            <person name="Ichikawa N."/>
            <person name="Katano-Makiyama Y."/>
            <person name="Hidaka K."/>
        </authorList>
    </citation>
    <scope>NUCLEOTIDE SEQUENCE [LARGE SCALE GENOMIC DNA]</scope>
    <source>
        <strain evidence="1 2">NBRC 104335</strain>
    </source>
</reference>
<evidence type="ECO:0000313" key="1">
    <source>
        <dbReference type="EMBL" id="GAA5484837.1"/>
    </source>
</evidence>